<evidence type="ECO:0000313" key="2">
    <source>
        <dbReference type="Proteomes" id="UP000187209"/>
    </source>
</evidence>
<dbReference type="AlphaFoldDB" id="A0A1R2BSC3"/>
<gene>
    <name evidence="1" type="ORF">SteCoe_20189</name>
</gene>
<reference evidence="1 2" key="1">
    <citation type="submission" date="2016-11" db="EMBL/GenBank/DDBJ databases">
        <title>The macronuclear genome of Stentor coeruleus: a giant cell with tiny introns.</title>
        <authorList>
            <person name="Slabodnick M."/>
            <person name="Ruby J.G."/>
            <person name="Reiff S.B."/>
            <person name="Swart E.C."/>
            <person name="Gosai S."/>
            <person name="Prabakaran S."/>
            <person name="Witkowska E."/>
            <person name="Larue G.E."/>
            <person name="Fisher S."/>
            <person name="Freeman R.M."/>
            <person name="Gunawardena J."/>
            <person name="Chu W."/>
            <person name="Stover N.A."/>
            <person name="Gregory B.D."/>
            <person name="Nowacki M."/>
            <person name="Derisi J."/>
            <person name="Roy S.W."/>
            <person name="Marshall W.F."/>
            <person name="Sood P."/>
        </authorList>
    </citation>
    <scope>NUCLEOTIDE SEQUENCE [LARGE SCALE GENOMIC DNA]</scope>
    <source>
        <strain evidence="1">WM001</strain>
    </source>
</reference>
<protein>
    <recommendedName>
        <fullName evidence="3">Protein kinase domain-containing protein</fullName>
    </recommendedName>
</protein>
<evidence type="ECO:0008006" key="3">
    <source>
        <dbReference type="Google" id="ProtNLM"/>
    </source>
</evidence>
<accession>A0A1R2BSC3</accession>
<dbReference type="Proteomes" id="UP000187209">
    <property type="component" value="Unassembled WGS sequence"/>
</dbReference>
<organism evidence="1 2">
    <name type="scientific">Stentor coeruleus</name>
    <dbReference type="NCBI Taxonomy" id="5963"/>
    <lineage>
        <taxon>Eukaryota</taxon>
        <taxon>Sar</taxon>
        <taxon>Alveolata</taxon>
        <taxon>Ciliophora</taxon>
        <taxon>Postciliodesmatophora</taxon>
        <taxon>Heterotrichea</taxon>
        <taxon>Heterotrichida</taxon>
        <taxon>Stentoridae</taxon>
        <taxon>Stentor</taxon>
    </lineage>
</organism>
<evidence type="ECO:0000313" key="1">
    <source>
        <dbReference type="EMBL" id="OMJ79713.1"/>
    </source>
</evidence>
<name>A0A1R2BSC3_9CILI</name>
<sequence length="553" mass="65759">MSLEKCENLLSKTLELFIPHIDINSSKIFSDLKQANLDKSILTTSFTGANETILDNIIEDYNKIIKYETNNRPSIYTQEQKIQLFFKYLQYLYGNDLDIHIYLALIKILSSETHVDISKIIIGKIKKIILQDMRIFELEDHKEAFDLIRKNLIILDNIKEYYPKEEIEAKKKMFGLQYEKSFAKVIKNPNGPSLKKIFTFYYKEYKEIIGVPFQMINYELKKRINYYFESNSDDLIKCERFLLKIVPDDFVHKEKLKKELLHMFTRHYTGMIIQKQENLDNKWTKYINTPQSTNYKITVLSEKIPEIIINFNYKSNTFLIEQLINDLNVFLTLNKYNTKIIFLGIWMNWENGINLWYSFEDFGDPIYEYCEKLKQNCVVLNDGKIFYLLKQMGLKAQELLNMGLFIDFLHPGNVFIKDGEIIVFPNTYAVMPFIETSKVNTIMFKQENCLKIDYFVEKSENYYMIDEVDIGSDKNKKLRDIDKVIDELNRSIAYSIGVMALYFRYPSLDFMQFIEYSDEIIARFEYPYCEILKKIIGRGEERISLDEFISQLE</sequence>
<comment type="caution">
    <text evidence="1">The sequence shown here is derived from an EMBL/GenBank/DDBJ whole genome shotgun (WGS) entry which is preliminary data.</text>
</comment>
<proteinExistence type="predicted"/>
<keyword evidence="2" id="KW-1185">Reference proteome</keyword>
<dbReference type="EMBL" id="MPUH01000457">
    <property type="protein sequence ID" value="OMJ79713.1"/>
    <property type="molecule type" value="Genomic_DNA"/>
</dbReference>